<evidence type="ECO:0000313" key="2">
    <source>
        <dbReference type="Proteomes" id="UP000281261"/>
    </source>
</evidence>
<dbReference type="EMBL" id="QMNG01000137">
    <property type="protein sequence ID" value="RLC35572.1"/>
    <property type="molecule type" value="Genomic_DNA"/>
</dbReference>
<comment type="caution">
    <text evidence="1">The sequence shown here is derived from an EMBL/GenBank/DDBJ whole genome shotgun (WGS) entry which is preliminary data.</text>
</comment>
<proteinExistence type="predicted"/>
<gene>
    <name evidence="1" type="ORF">DRH29_06080</name>
</gene>
<reference evidence="1 2" key="1">
    <citation type="submission" date="2018-06" db="EMBL/GenBank/DDBJ databases">
        <title>Extensive metabolic versatility and redundancy in microbially diverse, dynamic hydrothermal sediments.</title>
        <authorList>
            <person name="Dombrowski N."/>
            <person name="Teske A."/>
            <person name="Baker B.J."/>
        </authorList>
    </citation>
    <scope>NUCLEOTIDE SEQUENCE [LARGE SCALE GENOMIC DNA]</scope>
    <source>
        <strain evidence="1">B79_G16</strain>
    </source>
</reference>
<dbReference type="AlphaFoldDB" id="A0A420ZAK5"/>
<organism evidence="1 2">
    <name type="scientific">candidate division Kazan bacterium</name>
    <dbReference type="NCBI Taxonomy" id="2202143"/>
    <lineage>
        <taxon>Bacteria</taxon>
        <taxon>Bacteria division Kazan-3B-28</taxon>
    </lineage>
</organism>
<accession>A0A420ZAK5</accession>
<sequence length="78" mass="8885">MKSALSAIIEATDITDGEVEWALKKLIDLKNASRQKASTIIEHLSAVVKGLDPNNQNPEYKEAAERFIKWYNRLQIEE</sequence>
<protein>
    <submittedName>
        <fullName evidence="1">Uncharacterized protein</fullName>
    </submittedName>
</protein>
<dbReference type="Proteomes" id="UP000281261">
    <property type="component" value="Unassembled WGS sequence"/>
</dbReference>
<evidence type="ECO:0000313" key="1">
    <source>
        <dbReference type="EMBL" id="RLC35572.1"/>
    </source>
</evidence>
<name>A0A420ZAK5_UNCK3</name>